<comment type="similarity">
    <text evidence="13">Belongs to the polysaccharide monooxygenase AA9 family.</text>
</comment>
<proteinExistence type="inferred from homology"/>
<keyword evidence="19" id="KW-1185">Reference proteome</keyword>
<keyword evidence="12" id="KW-0624">Polysaccharide degradation</keyword>
<evidence type="ECO:0000256" key="12">
    <source>
        <dbReference type="ARBA" id="ARBA00023326"/>
    </source>
</evidence>
<gene>
    <name evidence="18" type="ORF">Sste5346_008561</name>
</gene>
<organism evidence="18 19">
    <name type="scientific">Sporothrix stenoceras</name>
    <dbReference type="NCBI Taxonomy" id="5173"/>
    <lineage>
        <taxon>Eukaryota</taxon>
        <taxon>Fungi</taxon>
        <taxon>Dikarya</taxon>
        <taxon>Ascomycota</taxon>
        <taxon>Pezizomycotina</taxon>
        <taxon>Sordariomycetes</taxon>
        <taxon>Sordariomycetidae</taxon>
        <taxon>Ophiostomatales</taxon>
        <taxon>Ophiostomataceae</taxon>
        <taxon>Sporothrix</taxon>
    </lineage>
</organism>
<evidence type="ECO:0000313" key="18">
    <source>
        <dbReference type="EMBL" id="KAL1889982.1"/>
    </source>
</evidence>
<comment type="caution">
    <text evidence="18">The sequence shown here is derived from an EMBL/GenBank/DDBJ whole genome shotgun (WGS) entry which is preliminary data.</text>
</comment>
<reference evidence="18 19" key="1">
    <citation type="journal article" date="2024" name="IMA Fungus">
        <title>IMA Genome - F19 : A genome assembly and annotation guide to empower mycologists, including annotated draft genome sequences of Ceratocystis pirilliformis, Diaporthe australafricana, Fusarium ophioides, Paecilomyces lecythidis, and Sporothrix stenoceras.</title>
        <authorList>
            <person name="Aylward J."/>
            <person name="Wilson A.M."/>
            <person name="Visagie C.M."/>
            <person name="Spraker J."/>
            <person name="Barnes I."/>
            <person name="Buitendag C."/>
            <person name="Ceriani C."/>
            <person name="Del Mar Angel L."/>
            <person name="du Plessis D."/>
            <person name="Fuchs T."/>
            <person name="Gasser K."/>
            <person name="Kramer D."/>
            <person name="Li W."/>
            <person name="Munsamy K."/>
            <person name="Piso A."/>
            <person name="Price J.L."/>
            <person name="Sonnekus B."/>
            <person name="Thomas C."/>
            <person name="van der Nest A."/>
            <person name="van Dijk A."/>
            <person name="van Heerden A."/>
            <person name="van Vuuren N."/>
            <person name="Yilmaz N."/>
            <person name="Duong T.A."/>
            <person name="van der Merwe N.A."/>
            <person name="Wingfield M.J."/>
            <person name="Wingfield B.D."/>
        </authorList>
    </citation>
    <scope>NUCLEOTIDE SEQUENCE [LARGE SCALE GENOMIC DNA]</scope>
    <source>
        <strain evidence="18 19">CMW 5346</strain>
    </source>
</reference>
<keyword evidence="9" id="KW-0503">Monooxygenase</keyword>
<evidence type="ECO:0000256" key="4">
    <source>
        <dbReference type="ARBA" id="ARBA00022723"/>
    </source>
</evidence>
<dbReference type="Proteomes" id="UP001583186">
    <property type="component" value="Unassembled WGS sequence"/>
</dbReference>
<evidence type="ECO:0000256" key="2">
    <source>
        <dbReference type="ARBA" id="ARBA00004613"/>
    </source>
</evidence>
<keyword evidence="4" id="KW-0479">Metal-binding</keyword>
<comment type="cofactor">
    <cofactor evidence="1">
        <name>Cu(2+)</name>
        <dbReference type="ChEBI" id="CHEBI:29036"/>
    </cofactor>
</comment>
<evidence type="ECO:0000256" key="11">
    <source>
        <dbReference type="ARBA" id="ARBA00023277"/>
    </source>
</evidence>
<evidence type="ECO:0000256" key="7">
    <source>
        <dbReference type="ARBA" id="ARBA00023002"/>
    </source>
</evidence>
<evidence type="ECO:0000256" key="6">
    <source>
        <dbReference type="ARBA" id="ARBA00023001"/>
    </source>
</evidence>
<dbReference type="EC" id="1.14.99.56" evidence="15"/>
<keyword evidence="8" id="KW-0186">Copper</keyword>
<evidence type="ECO:0000256" key="1">
    <source>
        <dbReference type="ARBA" id="ARBA00001973"/>
    </source>
</evidence>
<dbReference type="CDD" id="cd21175">
    <property type="entry name" value="LPMO_AA9"/>
    <property type="match status" value="1"/>
</dbReference>
<evidence type="ECO:0000256" key="8">
    <source>
        <dbReference type="ARBA" id="ARBA00023008"/>
    </source>
</evidence>
<protein>
    <recommendedName>
        <fullName evidence="15">lytic cellulose monooxygenase (C4-dehydrogenating)</fullName>
        <ecNumber evidence="15">1.14.99.56</ecNumber>
    </recommendedName>
</protein>
<evidence type="ECO:0000256" key="3">
    <source>
        <dbReference type="ARBA" id="ARBA00022525"/>
    </source>
</evidence>
<dbReference type="Gene3D" id="2.70.50.70">
    <property type="match status" value="1"/>
</dbReference>
<dbReference type="Pfam" id="PF03443">
    <property type="entry name" value="AA9"/>
    <property type="match status" value="1"/>
</dbReference>
<keyword evidence="10" id="KW-1015">Disulfide bond</keyword>
<evidence type="ECO:0000256" key="9">
    <source>
        <dbReference type="ARBA" id="ARBA00023033"/>
    </source>
</evidence>
<keyword evidence="6" id="KW-0136">Cellulose degradation</keyword>
<dbReference type="PANTHER" id="PTHR33353">
    <property type="entry name" value="PUTATIVE (AFU_ORTHOLOGUE AFUA_1G12560)-RELATED"/>
    <property type="match status" value="1"/>
</dbReference>
<dbReference type="InterPro" id="IPR005103">
    <property type="entry name" value="AA9_LPMO"/>
</dbReference>
<evidence type="ECO:0000256" key="14">
    <source>
        <dbReference type="ARBA" id="ARBA00045077"/>
    </source>
</evidence>
<evidence type="ECO:0000256" key="13">
    <source>
        <dbReference type="ARBA" id="ARBA00044502"/>
    </source>
</evidence>
<name>A0ABR3YPG3_9PEZI</name>
<comment type="catalytic activity">
    <reaction evidence="14">
        <text>[(1-&gt;4)-beta-D-glucosyl]n+m + reduced acceptor + O2 = 4-dehydro-beta-D-glucosyl-[(1-&gt;4)-beta-D-glucosyl]n-1 + [(1-&gt;4)-beta-D-glucosyl]m + acceptor + H2O.</text>
        <dbReference type="EC" id="1.14.99.56"/>
    </reaction>
</comment>
<evidence type="ECO:0000259" key="17">
    <source>
        <dbReference type="Pfam" id="PF03443"/>
    </source>
</evidence>
<keyword evidence="11" id="KW-0119">Carbohydrate metabolism</keyword>
<sequence>MKSAILATVALATQQVAGHALFQQLWSNTPVTAVGGSDVVCNAGGRTGVAGKCTAKAGGTVTIEMHQQPGDRNCKNEAIGGAHYGPVLAYMTKVADASTADGSTQWFKIFEDGWSGKSSGAGDNDNWGTKDLNTCCGKMDVKIPDSLPDGDYLLRAEAIALHTAGQSGGAQLYMSCYQLTLSGGKATALPAGLPLVKFPGAYTARDPGILINIHAAVSSYVVPGPAVMAGGTTKVAGSGCDGCAKTCSATAASGKSAKAIFEPAVSAKRAVPFSG</sequence>
<dbReference type="PANTHER" id="PTHR33353:SF9">
    <property type="entry name" value="ENDOGLUCANASE II"/>
    <property type="match status" value="1"/>
</dbReference>
<keyword evidence="5 16" id="KW-0732">Signal</keyword>
<feature type="signal peptide" evidence="16">
    <location>
        <begin position="1"/>
        <end position="18"/>
    </location>
</feature>
<dbReference type="EMBL" id="JAWCUI010000067">
    <property type="protein sequence ID" value="KAL1889982.1"/>
    <property type="molecule type" value="Genomic_DNA"/>
</dbReference>
<feature type="domain" description="Auxiliary Activity family 9 catalytic" evidence="17">
    <location>
        <begin position="25"/>
        <end position="216"/>
    </location>
</feature>
<evidence type="ECO:0000256" key="16">
    <source>
        <dbReference type="SAM" id="SignalP"/>
    </source>
</evidence>
<comment type="subcellular location">
    <subcellularLocation>
        <location evidence="2">Secreted</location>
    </subcellularLocation>
</comment>
<evidence type="ECO:0000256" key="10">
    <source>
        <dbReference type="ARBA" id="ARBA00023157"/>
    </source>
</evidence>
<keyword evidence="3" id="KW-0964">Secreted</keyword>
<evidence type="ECO:0000256" key="5">
    <source>
        <dbReference type="ARBA" id="ARBA00022729"/>
    </source>
</evidence>
<dbReference type="InterPro" id="IPR049892">
    <property type="entry name" value="AA9"/>
</dbReference>
<feature type="chain" id="PRO_5047049797" description="lytic cellulose monooxygenase (C4-dehydrogenating)" evidence="16">
    <location>
        <begin position="19"/>
        <end position="275"/>
    </location>
</feature>
<evidence type="ECO:0000256" key="15">
    <source>
        <dbReference type="ARBA" id="ARBA00047174"/>
    </source>
</evidence>
<accession>A0ABR3YPG3</accession>
<keyword evidence="7" id="KW-0560">Oxidoreductase</keyword>
<evidence type="ECO:0000313" key="19">
    <source>
        <dbReference type="Proteomes" id="UP001583186"/>
    </source>
</evidence>